<dbReference type="NCBIfam" id="TIGR03344">
    <property type="entry name" value="VI_effect_Hcp1"/>
    <property type="match status" value="1"/>
</dbReference>
<dbReference type="AlphaFoldDB" id="A0A0H3CMA9"/>
<gene>
    <name evidence="1" type="ordered locus">ECL_02155</name>
</gene>
<sequence length="160" mass="18260">MAIPVYLFLTDDGGAKITGSVDVHDREGSIEVTGFTHNLRLPTDALTGKITGKRNHAPIVFQKEIDSSSPYLMKAVATGQTLKTAEFKWYRINDAGQEVEYYNMHLDNIRVVSVTPLMHDTKDQTKEKHNHLEVVELRYDKITWTYCDGNLRFADSWAER</sequence>
<dbReference type="Pfam" id="PF05638">
    <property type="entry name" value="T6SS_HCP"/>
    <property type="match status" value="1"/>
</dbReference>
<dbReference type="PANTHER" id="PTHR34319:SF6">
    <property type="entry name" value="MAJOR EXPORTED PROTEIN"/>
    <property type="match status" value="1"/>
</dbReference>
<dbReference type="Proteomes" id="UP000002363">
    <property type="component" value="Chromosome"/>
</dbReference>
<dbReference type="InterPro" id="IPR036624">
    <property type="entry name" value="Hcp1-lik_sf"/>
</dbReference>
<dbReference type="OrthoDB" id="5674026at2"/>
<dbReference type="KEGG" id="enc:ECL_02155"/>
<dbReference type="SUPFAM" id="SSF141452">
    <property type="entry name" value="Hcp1-like"/>
    <property type="match status" value="1"/>
</dbReference>
<dbReference type="STRING" id="716541.ECL_02155"/>
<dbReference type="PATRIC" id="fig|716541.4.peg.2349"/>
<dbReference type="EnsemblBacteria" id="ADF61703">
    <property type="protein sequence ID" value="ADF61703"/>
    <property type="gene ID" value="ECL_02155"/>
</dbReference>
<evidence type="ECO:0000313" key="2">
    <source>
        <dbReference type="Proteomes" id="UP000002363"/>
    </source>
</evidence>
<dbReference type="EMBL" id="CP001918">
    <property type="protein sequence ID" value="ADF61703.1"/>
    <property type="molecule type" value="Genomic_DNA"/>
</dbReference>
<dbReference type="eggNOG" id="COG3157">
    <property type="taxonomic scope" value="Bacteria"/>
</dbReference>
<dbReference type="InterPro" id="IPR008514">
    <property type="entry name" value="T6SS_Hcp"/>
</dbReference>
<organism evidence="1 2">
    <name type="scientific">Enterobacter cloacae subsp. cloacae (strain ATCC 13047 / DSM 30054 / NBRC 13535 / NCTC 10005 / WDCM 00083 / NCDC 279-56)</name>
    <dbReference type="NCBI Taxonomy" id="716541"/>
    <lineage>
        <taxon>Bacteria</taxon>
        <taxon>Pseudomonadati</taxon>
        <taxon>Pseudomonadota</taxon>
        <taxon>Gammaproteobacteria</taxon>
        <taxon>Enterobacterales</taxon>
        <taxon>Enterobacteriaceae</taxon>
        <taxon>Enterobacter</taxon>
        <taxon>Enterobacter cloacae complex</taxon>
    </lineage>
</organism>
<dbReference type="InterPro" id="IPR052947">
    <property type="entry name" value="T6SS_Hcp1_domain"/>
</dbReference>
<name>A0A0H3CMA9_ENTCC</name>
<evidence type="ECO:0000313" key="1">
    <source>
        <dbReference type="EMBL" id="ADF61703.1"/>
    </source>
</evidence>
<dbReference type="PANTHER" id="PTHR34319">
    <property type="entry name" value="MAJOR EXPORTED PROTEIN"/>
    <property type="match status" value="1"/>
</dbReference>
<dbReference type="RefSeq" id="WP_013096763.1">
    <property type="nucleotide sequence ID" value="NC_014121.1"/>
</dbReference>
<accession>A0A0H3CMA9</accession>
<dbReference type="GeneID" id="83573414"/>
<dbReference type="HOGENOM" id="CLU_116190_0_0_6"/>
<dbReference type="Gene3D" id="2.30.110.20">
    <property type="entry name" value="Hcp1-like"/>
    <property type="match status" value="1"/>
</dbReference>
<reference evidence="1 2" key="1">
    <citation type="journal article" date="2010" name="J. Bacteriol.">
        <title>Complete genome sequence of Enterobacter cloacae subsp. cloacae type strain ATCC 13047.</title>
        <authorList>
            <person name="Ren Y."/>
            <person name="Ren Y."/>
            <person name="Zhou Z."/>
            <person name="Guo X."/>
            <person name="Li Y."/>
            <person name="Feng L."/>
            <person name="Wang L."/>
        </authorList>
    </citation>
    <scope>NUCLEOTIDE SEQUENCE [LARGE SCALE GENOMIC DNA]</scope>
    <source>
        <strain evidence="2">ATCC 13047 / DSM 30054 / NBRC 13535 / NCTC 10005 / WDCM 00083 / NCDC 279-56</strain>
    </source>
</reference>
<proteinExistence type="predicted"/>
<protein>
    <submittedName>
        <fullName evidence="1">Hcp family type VI secretion system effector</fullName>
    </submittedName>
</protein>
<keyword evidence="2" id="KW-1185">Reference proteome</keyword>